<dbReference type="PANTHER" id="PTHR43442">
    <property type="entry name" value="GLUCONOKINASE-RELATED"/>
    <property type="match status" value="1"/>
</dbReference>
<dbReference type="NCBIfam" id="TIGR01313">
    <property type="entry name" value="therm_gnt_kin"/>
    <property type="match status" value="1"/>
</dbReference>
<dbReference type="PANTHER" id="PTHR43442:SF3">
    <property type="entry name" value="GLUCONOKINASE-RELATED"/>
    <property type="match status" value="1"/>
</dbReference>
<evidence type="ECO:0000256" key="3">
    <source>
        <dbReference type="ARBA" id="ARBA00012054"/>
    </source>
</evidence>
<dbReference type="InterPro" id="IPR006001">
    <property type="entry name" value="Therm_gnt_kin"/>
</dbReference>
<keyword evidence="7 9" id="KW-0067">ATP-binding</keyword>
<proteinExistence type="inferred from homology"/>
<evidence type="ECO:0000256" key="2">
    <source>
        <dbReference type="ARBA" id="ARBA00008420"/>
    </source>
</evidence>
<dbReference type="Proteomes" id="UP000807353">
    <property type="component" value="Unassembled WGS sequence"/>
</dbReference>
<comment type="catalytic activity">
    <reaction evidence="8 9">
        <text>D-gluconate + ATP = 6-phospho-D-gluconate + ADP + H(+)</text>
        <dbReference type="Rhea" id="RHEA:19433"/>
        <dbReference type="ChEBI" id="CHEBI:15378"/>
        <dbReference type="ChEBI" id="CHEBI:18391"/>
        <dbReference type="ChEBI" id="CHEBI:30616"/>
        <dbReference type="ChEBI" id="CHEBI:58759"/>
        <dbReference type="ChEBI" id="CHEBI:456216"/>
        <dbReference type="EC" id="2.7.1.12"/>
    </reaction>
</comment>
<evidence type="ECO:0000313" key="10">
    <source>
        <dbReference type="EMBL" id="KAF9467466.1"/>
    </source>
</evidence>
<dbReference type="OrthoDB" id="275177at2759"/>
<dbReference type="InterPro" id="IPR027417">
    <property type="entry name" value="P-loop_NTPase"/>
</dbReference>
<keyword evidence="10" id="KW-0378">Hydrolase</keyword>
<dbReference type="GO" id="GO:0005524">
    <property type="term" value="F:ATP binding"/>
    <property type="evidence" value="ECO:0007669"/>
    <property type="project" value="UniProtKB-KW"/>
</dbReference>
<organism evidence="10 11">
    <name type="scientific">Collybia nuda</name>
    <dbReference type="NCBI Taxonomy" id="64659"/>
    <lineage>
        <taxon>Eukaryota</taxon>
        <taxon>Fungi</taxon>
        <taxon>Dikarya</taxon>
        <taxon>Basidiomycota</taxon>
        <taxon>Agaricomycotina</taxon>
        <taxon>Agaricomycetes</taxon>
        <taxon>Agaricomycetidae</taxon>
        <taxon>Agaricales</taxon>
        <taxon>Tricholomatineae</taxon>
        <taxon>Clitocybaceae</taxon>
        <taxon>Collybia</taxon>
    </lineage>
</organism>
<evidence type="ECO:0000256" key="4">
    <source>
        <dbReference type="ARBA" id="ARBA00022679"/>
    </source>
</evidence>
<dbReference type="AlphaFoldDB" id="A0A9P6CIC7"/>
<dbReference type="EC" id="2.7.1.12" evidence="3 9"/>
<dbReference type="Pfam" id="PF13238">
    <property type="entry name" value="AAA_18"/>
    <property type="match status" value="1"/>
</dbReference>
<protein>
    <recommendedName>
        <fullName evidence="3 9">Gluconokinase</fullName>
        <ecNumber evidence="3 9">2.7.1.12</ecNumber>
    </recommendedName>
</protein>
<evidence type="ECO:0000256" key="7">
    <source>
        <dbReference type="ARBA" id="ARBA00022840"/>
    </source>
</evidence>
<dbReference type="SUPFAM" id="SSF52540">
    <property type="entry name" value="P-loop containing nucleoside triphosphate hydrolases"/>
    <property type="match status" value="1"/>
</dbReference>
<keyword evidence="6 9" id="KW-0418">Kinase</keyword>
<evidence type="ECO:0000256" key="6">
    <source>
        <dbReference type="ARBA" id="ARBA00022777"/>
    </source>
</evidence>
<dbReference type="EMBL" id="MU150237">
    <property type="protein sequence ID" value="KAF9467466.1"/>
    <property type="molecule type" value="Genomic_DNA"/>
</dbReference>
<dbReference type="Gene3D" id="3.40.50.300">
    <property type="entry name" value="P-loop containing nucleotide triphosphate hydrolases"/>
    <property type="match status" value="1"/>
</dbReference>
<dbReference type="GO" id="GO:0046316">
    <property type="term" value="F:gluconokinase activity"/>
    <property type="evidence" value="ECO:0007669"/>
    <property type="project" value="UniProtKB-EC"/>
</dbReference>
<accession>A0A9P6CIC7</accession>
<dbReference type="GO" id="GO:0005975">
    <property type="term" value="P:carbohydrate metabolic process"/>
    <property type="evidence" value="ECO:0007669"/>
    <property type="project" value="InterPro"/>
</dbReference>
<gene>
    <name evidence="10" type="ORF">BDZ94DRAFT_1249453</name>
</gene>
<keyword evidence="11" id="KW-1185">Reference proteome</keyword>
<evidence type="ECO:0000256" key="1">
    <source>
        <dbReference type="ARBA" id="ARBA00004875"/>
    </source>
</evidence>
<evidence type="ECO:0000256" key="9">
    <source>
        <dbReference type="RuleBase" id="RU363066"/>
    </source>
</evidence>
<evidence type="ECO:0000256" key="8">
    <source>
        <dbReference type="ARBA" id="ARBA00048090"/>
    </source>
</evidence>
<comment type="similarity">
    <text evidence="2 9">Belongs to the gluconokinase GntK/GntV family.</text>
</comment>
<keyword evidence="4 9" id="KW-0808">Transferase</keyword>
<reference evidence="10" key="1">
    <citation type="submission" date="2020-11" db="EMBL/GenBank/DDBJ databases">
        <authorList>
            <consortium name="DOE Joint Genome Institute"/>
            <person name="Ahrendt S."/>
            <person name="Riley R."/>
            <person name="Andreopoulos W."/>
            <person name="Labutti K."/>
            <person name="Pangilinan J."/>
            <person name="Ruiz-Duenas F.J."/>
            <person name="Barrasa J.M."/>
            <person name="Sanchez-Garcia M."/>
            <person name="Camarero S."/>
            <person name="Miyauchi S."/>
            <person name="Serrano A."/>
            <person name="Linde D."/>
            <person name="Babiker R."/>
            <person name="Drula E."/>
            <person name="Ayuso-Fernandez I."/>
            <person name="Pacheco R."/>
            <person name="Padilla G."/>
            <person name="Ferreira P."/>
            <person name="Barriuso J."/>
            <person name="Kellner H."/>
            <person name="Castanera R."/>
            <person name="Alfaro M."/>
            <person name="Ramirez L."/>
            <person name="Pisabarro A.G."/>
            <person name="Kuo A."/>
            <person name="Tritt A."/>
            <person name="Lipzen A."/>
            <person name="He G."/>
            <person name="Yan M."/>
            <person name="Ng V."/>
            <person name="Cullen D."/>
            <person name="Martin F."/>
            <person name="Rosso M.-N."/>
            <person name="Henrissat B."/>
            <person name="Hibbett D."/>
            <person name="Martinez A.T."/>
            <person name="Grigoriev I.V."/>
        </authorList>
    </citation>
    <scope>NUCLEOTIDE SEQUENCE</scope>
    <source>
        <strain evidence="10">CBS 247.69</strain>
    </source>
</reference>
<name>A0A9P6CIC7_9AGAR</name>
<dbReference type="GO" id="GO:0016787">
    <property type="term" value="F:hydrolase activity"/>
    <property type="evidence" value="ECO:0007669"/>
    <property type="project" value="UniProtKB-KW"/>
</dbReference>
<comment type="pathway">
    <text evidence="1 9">Carbohydrate acid metabolism; D-gluconate degradation.</text>
</comment>
<comment type="caution">
    <text evidence="10">The sequence shown here is derived from an EMBL/GenBank/DDBJ whole genome shotgun (WGS) entry which is preliminary data.</text>
</comment>
<evidence type="ECO:0000256" key="5">
    <source>
        <dbReference type="ARBA" id="ARBA00022741"/>
    </source>
</evidence>
<dbReference type="CDD" id="cd02021">
    <property type="entry name" value="GntK"/>
    <property type="match status" value="1"/>
</dbReference>
<evidence type="ECO:0000313" key="11">
    <source>
        <dbReference type="Proteomes" id="UP000807353"/>
    </source>
</evidence>
<dbReference type="GO" id="GO:0005737">
    <property type="term" value="C:cytoplasm"/>
    <property type="evidence" value="ECO:0007669"/>
    <property type="project" value="TreeGrafter"/>
</dbReference>
<sequence>MAPCDGSQRDPSPTCVAIVVMGVSGTGKSTLGSVIAEALNMPYVEGDELHPKSNVEKMAAGHPLNDADREPWLELIRTTAEHMVVEQRVGQNSGLGSGAASGVVLSCSALKKYYRDILRGIKKPASKGQTLPSHLEPANPDVLRTYFVFIDGSREVLRDRMEKRPGHFMKASMLDSQLKTLESPVGEEGVVVLSLEDTTEVQLRMALEGLRELGVAVDR</sequence>
<keyword evidence="5 9" id="KW-0547">Nucleotide-binding</keyword>